<evidence type="ECO:0000313" key="9">
    <source>
        <dbReference type="Proteomes" id="UP000192578"/>
    </source>
</evidence>
<reference evidence="9" key="1">
    <citation type="submission" date="2017-01" db="EMBL/GenBank/DDBJ databases">
        <title>Comparative genomics of anhydrobiosis in the tardigrade Hypsibius dujardini.</title>
        <authorList>
            <person name="Yoshida Y."/>
            <person name="Koutsovoulos G."/>
            <person name="Laetsch D."/>
            <person name="Stevens L."/>
            <person name="Kumar S."/>
            <person name="Horikawa D."/>
            <person name="Ishino K."/>
            <person name="Komine S."/>
            <person name="Tomita M."/>
            <person name="Blaxter M."/>
            <person name="Arakawa K."/>
        </authorList>
    </citation>
    <scope>NUCLEOTIDE SEQUENCE [LARGE SCALE GENOMIC DNA]</scope>
    <source>
        <strain evidence="9">Z151</strain>
    </source>
</reference>
<dbReference type="OrthoDB" id="2544694at2759"/>
<feature type="region of interest" description="Disordered" evidence="5">
    <location>
        <begin position="574"/>
        <end position="603"/>
    </location>
</feature>
<evidence type="ECO:0000256" key="5">
    <source>
        <dbReference type="SAM" id="MobiDB-lite"/>
    </source>
</evidence>
<dbReference type="AlphaFoldDB" id="A0A1W0WHC3"/>
<gene>
    <name evidence="8" type="ORF">BV898_11224</name>
</gene>
<name>A0A1W0WHC3_HYPEX</name>
<keyword evidence="9" id="KW-1185">Reference proteome</keyword>
<protein>
    <submittedName>
        <fullName evidence="8">Carcinine</fullName>
    </submittedName>
</protein>
<dbReference type="GO" id="GO:0022857">
    <property type="term" value="F:transmembrane transporter activity"/>
    <property type="evidence" value="ECO:0007669"/>
    <property type="project" value="InterPro"/>
</dbReference>
<feature type="transmembrane region" description="Helical" evidence="6">
    <location>
        <begin position="486"/>
        <end position="506"/>
    </location>
</feature>
<evidence type="ECO:0000256" key="6">
    <source>
        <dbReference type="SAM" id="Phobius"/>
    </source>
</evidence>
<keyword evidence="3 6" id="KW-1133">Transmembrane helix</keyword>
<accession>A0A1W0WHC3</accession>
<feature type="transmembrane region" description="Helical" evidence="6">
    <location>
        <begin position="264"/>
        <end position="283"/>
    </location>
</feature>
<evidence type="ECO:0000256" key="4">
    <source>
        <dbReference type="ARBA" id="ARBA00023136"/>
    </source>
</evidence>
<feature type="transmembrane region" description="Helical" evidence="6">
    <location>
        <begin position="146"/>
        <end position="169"/>
    </location>
</feature>
<dbReference type="InterPro" id="IPR020846">
    <property type="entry name" value="MFS_dom"/>
</dbReference>
<feature type="transmembrane region" description="Helical" evidence="6">
    <location>
        <begin position="518"/>
        <end position="537"/>
    </location>
</feature>
<dbReference type="InterPro" id="IPR005828">
    <property type="entry name" value="MFS_sugar_transport-like"/>
</dbReference>
<dbReference type="SUPFAM" id="SSF103473">
    <property type="entry name" value="MFS general substrate transporter"/>
    <property type="match status" value="1"/>
</dbReference>
<dbReference type="Gene3D" id="1.20.1250.20">
    <property type="entry name" value="MFS general substrate transporter like domains"/>
    <property type="match status" value="1"/>
</dbReference>
<dbReference type="Pfam" id="PF00083">
    <property type="entry name" value="Sugar_tr"/>
    <property type="match status" value="1"/>
</dbReference>
<feature type="transmembrane region" description="Helical" evidence="6">
    <location>
        <begin position="451"/>
        <end position="474"/>
    </location>
</feature>
<feature type="transmembrane region" description="Helical" evidence="6">
    <location>
        <begin position="423"/>
        <end position="445"/>
    </location>
</feature>
<keyword evidence="2 6" id="KW-0812">Transmembrane</keyword>
<organism evidence="8 9">
    <name type="scientific">Hypsibius exemplaris</name>
    <name type="common">Freshwater tardigrade</name>
    <dbReference type="NCBI Taxonomy" id="2072580"/>
    <lineage>
        <taxon>Eukaryota</taxon>
        <taxon>Metazoa</taxon>
        <taxon>Ecdysozoa</taxon>
        <taxon>Tardigrada</taxon>
        <taxon>Eutardigrada</taxon>
        <taxon>Parachela</taxon>
        <taxon>Hypsibioidea</taxon>
        <taxon>Hypsibiidae</taxon>
        <taxon>Hypsibius</taxon>
    </lineage>
</organism>
<comment type="subcellular location">
    <subcellularLocation>
        <location evidence="1">Membrane</location>
        <topology evidence="1">Multi-pass membrane protein</topology>
    </subcellularLocation>
</comment>
<evidence type="ECO:0000256" key="1">
    <source>
        <dbReference type="ARBA" id="ARBA00004141"/>
    </source>
</evidence>
<dbReference type="Proteomes" id="UP000192578">
    <property type="component" value="Unassembled WGS sequence"/>
</dbReference>
<dbReference type="PANTHER" id="PTHR24064">
    <property type="entry name" value="SOLUTE CARRIER FAMILY 22 MEMBER"/>
    <property type="match status" value="1"/>
</dbReference>
<dbReference type="PROSITE" id="PS50850">
    <property type="entry name" value="MFS"/>
    <property type="match status" value="1"/>
</dbReference>
<feature type="transmembrane region" description="Helical" evidence="6">
    <location>
        <begin position="395"/>
        <end position="416"/>
    </location>
</feature>
<feature type="transmembrane region" description="Helical" evidence="6">
    <location>
        <begin position="206"/>
        <end position="229"/>
    </location>
</feature>
<sequence>MTIDFDDVLRDIGQYGRYQKIIMWSCLFPLCIPSGIHWFNQIFMQGIPEHRCFIPEIDSPDQDLSNLTLGEFIPWEEQIDGSRELSGCEMLAKTSSTNSTPNSSALRSTRAAPYENNIPCQFGWKYDEKHYTKTVVTDWNLVCDYALVPTVAFAIFGVGNLVGVFFFGYVSDRFGRKKASFCLLAVQTVFGVLSAVAPNIASWMVFRFMVGTTIPASYTIGFVMVVELVGPERRAFATVISNFFCGIGFVSCAGLAYLIRDWRYFALSTSLPFALFFLVFLFIPESPRWLLSVGKFAEAERIIRKIAGANGVVLPVNYMETLKMQSDKKEEMAAMTSGEQQEPLRQLTNEPSFRDLFATPGIRKSIIFLSVIWLMIAIAYNGMNYYSPEVGPNPYLSYALTTLTELPANFAVWPLVQHWGRRWTLITSMILGGVCCITTIFVPRSEAYSDTVMLACLLIGKFCSTCADIVIYLYSGELLPTALRSLGIGVVSTMGMLGYIVVPFVLASGRLGPAYRTIPLVAIGALMVLGALTNLFLPETLHRKLPESVEECEEQYRALRLRHYVVCCVEKPTVEDRRGPEAADQDAEELENLKSVESPSRVA</sequence>
<feature type="transmembrane region" description="Helical" evidence="6">
    <location>
        <begin position="236"/>
        <end position="258"/>
    </location>
</feature>
<dbReference type="GO" id="GO:0016020">
    <property type="term" value="C:membrane"/>
    <property type="evidence" value="ECO:0007669"/>
    <property type="project" value="UniProtKB-SubCell"/>
</dbReference>
<evidence type="ECO:0000256" key="2">
    <source>
        <dbReference type="ARBA" id="ARBA00022692"/>
    </source>
</evidence>
<keyword evidence="4 6" id="KW-0472">Membrane</keyword>
<evidence type="ECO:0000259" key="7">
    <source>
        <dbReference type="PROSITE" id="PS50850"/>
    </source>
</evidence>
<comment type="caution">
    <text evidence="8">The sequence shown here is derived from an EMBL/GenBank/DDBJ whole genome shotgun (WGS) entry which is preliminary data.</text>
</comment>
<feature type="transmembrane region" description="Helical" evidence="6">
    <location>
        <begin position="21"/>
        <end position="39"/>
    </location>
</feature>
<proteinExistence type="predicted"/>
<feature type="domain" description="Major facilitator superfamily (MFS) profile" evidence="7">
    <location>
        <begin position="101"/>
        <end position="542"/>
    </location>
</feature>
<evidence type="ECO:0000313" key="8">
    <source>
        <dbReference type="EMBL" id="OQV14605.1"/>
    </source>
</evidence>
<dbReference type="EMBL" id="MTYJ01000102">
    <property type="protein sequence ID" value="OQV14605.1"/>
    <property type="molecule type" value="Genomic_DNA"/>
</dbReference>
<dbReference type="InterPro" id="IPR036259">
    <property type="entry name" value="MFS_trans_sf"/>
</dbReference>
<feature type="transmembrane region" description="Helical" evidence="6">
    <location>
        <begin position="181"/>
        <end position="200"/>
    </location>
</feature>
<dbReference type="CDD" id="cd17317">
    <property type="entry name" value="MFS_SLC22"/>
    <property type="match status" value="1"/>
</dbReference>
<evidence type="ECO:0000256" key="3">
    <source>
        <dbReference type="ARBA" id="ARBA00022989"/>
    </source>
</evidence>
<feature type="transmembrane region" description="Helical" evidence="6">
    <location>
        <begin position="366"/>
        <end position="383"/>
    </location>
</feature>